<dbReference type="SMART" id="SM00490">
    <property type="entry name" value="HELICc"/>
    <property type="match status" value="1"/>
</dbReference>
<dbReference type="InterPro" id="IPR027417">
    <property type="entry name" value="P-loop_NTPase"/>
</dbReference>
<dbReference type="GO" id="GO:0016787">
    <property type="term" value="F:hydrolase activity"/>
    <property type="evidence" value="ECO:0007669"/>
    <property type="project" value="UniProtKB-KW"/>
</dbReference>
<keyword evidence="1" id="KW-0378">Hydrolase</keyword>
<evidence type="ECO:0000259" key="5">
    <source>
        <dbReference type="PROSITE" id="PS51194"/>
    </source>
</evidence>
<dbReference type="InterPro" id="IPR001650">
    <property type="entry name" value="Helicase_C-like"/>
</dbReference>
<keyword evidence="2" id="KW-0862">Zinc</keyword>
<evidence type="ECO:0000313" key="7">
    <source>
        <dbReference type="Proteomes" id="UP000463939"/>
    </source>
</evidence>
<keyword evidence="7" id="KW-1185">Reference proteome</keyword>
<dbReference type="InterPro" id="IPR007527">
    <property type="entry name" value="Znf_SWIM"/>
</dbReference>
<dbReference type="GO" id="GO:0008270">
    <property type="term" value="F:zinc ion binding"/>
    <property type="evidence" value="ECO:0007669"/>
    <property type="project" value="UniProtKB-KW"/>
</dbReference>
<feature type="domain" description="Helicase ATP-binding" evidence="4">
    <location>
        <begin position="663"/>
        <end position="823"/>
    </location>
</feature>
<dbReference type="Proteomes" id="UP000463939">
    <property type="component" value="Chromosome"/>
</dbReference>
<evidence type="ECO:0008006" key="8">
    <source>
        <dbReference type="Google" id="ProtNLM"/>
    </source>
</evidence>
<dbReference type="Gene3D" id="3.40.50.10810">
    <property type="entry name" value="Tandem AAA-ATPase domain"/>
    <property type="match status" value="1"/>
</dbReference>
<dbReference type="GO" id="GO:0004386">
    <property type="term" value="F:helicase activity"/>
    <property type="evidence" value="ECO:0007669"/>
    <property type="project" value="UniProtKB-KW"/>
</dbReference>
<dbReference type="InterPro" id="IPR038718">
    <property type="entry name" value="SNF2-like_sf"/>
</dbReference>
<evidence type="ECO:0000256" key="1">
    <source>
        <dbReference type="ARBA" id="ARBA00022801"/>
    </source>
</evidence>
<dbReference type="InterPro" id="IPR014001">
    <property type="entry name" value="Helicase_ATP-bd"/>
</dbReference>
<evidence type="ECO:0000259" key="3">
    <source>
        <dbReference type="PROSITE" id="PS50966"/>
    </source>
</evidence>
<evidence type="ECO:0000313" key="6">
    <source>
        <dbReference type="EMBL" id="BBO99894.1"/>
    </source>
</evidence>
<gene>
    <name evidence="6" type="ORF">SFSGTM_06030</name>
</gene>
<evidence type="ECO:0000259" key="4">
    <source>
        <dbReference type="PROSITE" id="PS51192"/>
    </source>
</evidence>
<dbReference type="PROSITE" id="PS50966">
    <property type="entry name" value="ZF_SWIM"/>
    <property type="match status" value="1"/>
</dbReference>
<name>A0A809RE44_9PROT</name>
<dbReference type="Gene3D" id="3.40.50.300">
    <property type="entry name" value="P-loop containing nucleotide triphosphate hydrolases"/>
    <property type="match status" value="1"/>
</dbReference>
<evidence type="ECO:0000256" key="2">
    <source>
        <dbReference type="PROSITE-ProRule" id="PRU00325"/>
    </source>
</evidence>
<dbReference type="GO" id="GO:0005524">
    <property type="term" value="F:ATP binding"/>
    <property type="evidence" value="ECO:0007669"/>
    <property type="project" value="InterPro"/>
</dbReference>
<feature type="domain" description="SWIM-type" evidence="3">
    <location>
        <begin position="57"/>
        <end position="93"/>
    </location>
</feature>
<sequence>MHIRYTLADIKKTFPTIFYDRGLSIYEQHKVQHVGYDDNNNLLLGEVQGSRALPYHQRISLQMRNGKLIIDGACDCPIGRNCKHVIAALIHTLHTPPANEQDLQPITLKSIIPAQKSTYTAQNWLAQIDEALAEVDAPEYPPHEAYRLIYVLAPAMYGSGLTVRLMRSRLKKDGGFGKAMRYTQFFEVALGRGGSVASELDRKLCARIFQSNPLSPSDPKITGAHSGELLHDIISSSRACWQDSESPTLSLGETRECELNWIADEEGNQQLSVPLDANEIVLPITPPWWLNTHTMQCGKLATGIPDHLASILVNSPAIPSEALTEVTHTLKQRLPNITLPEPQSLTTAHLDQVPPNPILILQEIAVNLNDHWKRRDDTSVHLLACAQIAFEYHGIRVNDYSTNASISRRKDNTRYTTVRDLQQEREFSKLIMTHTDLTQVDLLFPALALTKEQATTLSLAQPSDWLDFMIEDVPRLRELGWSVEMTDEFPYSVAEVGDEFSADIEESSGNDWFSLDLGIDVDGERISLLPILAQTFQQYSPDQIRELTNPNCDPKRKLVCMLPDKRMLALPLQRLQGILSVLVELFDGKHSLTVDGKLELSALHATRLAELEANARPRWLGGERLLALGQKLKDFTGIVPVPIPAGLNATLRGYQQEGLNWLQFLREYNLGGILADDMGLGKTLQTLAHVLVEKQAGRADRPSLVIAPTSLMFNWQAEAAKFTPDLKVLLLHGQERKQHFESVAQYDIVLTTYPLLARDKEFLTAQPFHLLILDEAHAIKNPKALSTQIVHQIQARHRLALTGTPMENHLGELWSLFHFLLPGLLGSADTFKRQFRNPIEKHEDKQRSVALAQRVKPFMLRRTKQQVVTELPPKTDIIRSCELIGAQRDLYESVRAVMQDKIRREIDSKGFKKSQIVILDALLKLRQVCCDPRLLKLPTAHRVQQSAKLEMLTSLLPDMIEEGRRVLLFSQFTSMLDLIEPELNSLKIPFVRLTGDTQDRATPVQQFQNGDVPLFLISLKAGGVGLNLTTADTVIHYDPWWNPAVEDQATGRAHRIGQLNPVFAYKLTTIGTVEEKIIKMQDRKRALAQGILGDEGVGVSAFSPDELISLFEPLN</sequence>
<dbReference type="PANTHER" id="PTHR10799">
    <property type="entry name" value="SNF2/RAD54 HELICASE FAMILY"/>
    <property type="match status" value="1"/>
</dbReference>
<dbReference type="EMBL" id="AP021881">
    <property type="protein sequence ID" value="BBO99894.1"/>
    <property type="molecule type" value="Genomic_DNA"/>
</dbReference>
<accession>A0A809RE44</accession>
<dbReference type="Pfam" id="PF00176">
    <property type="entry name" value="SNF2-rel_dom"/>
    <property type="match status" value="1"/>
</dbReference>
<keyword evidence="2" id="KW-0863">Zinc-finger</keyword>
<proteinExistence type="predicted"/>
<dbReference type="RefSeq" id="WP_162083888.1">
    <property type="nucleotide sequence ID" value="NZ_AP021881.1"/>
</dbReference>
<dbReference type="InterPro" id="IPR000330">
    <property type="entry name" value="SNF2_N"/>
</dbReference>
<organism evidence="6 7">
    <name type="scientific">Sulfuriferula nivalis</name>
    <dbReference type="NCBI Taxonomy" id="2675298"/>
    <lineage>
        <taxon>Bacteria</taxon>
        <taxon>Pseudomonadati</taxon>
        <taxon>Pseudomonadota</taxon>
        <taxon>Betaproteobacteria</taxon>
        <taxon>Nitrosomonadales</taxon>
        <taxon>Sulfuricellaceae</taxon>
        <taxon>Sulfuriferula</taxon>
    </lineage>
</organism>
<dbReference type="Pfam" id="PF00271">
    <property type="entry name" value="Helicase_C"/>
    <property type="match status" value="1"/>
</dbReference>
<dbReference type="CDD" id="cd18793">
    <property type="entry name" value="SF2_C_SNF"/>
    <property type="match status" value="1"/>
</dbReference>
<reference evidence="7" key="1">
    <citation type="submission" date="2019-11" db="EMBL/GenBank/DDBJ databases">
        <title>Isolation and characterization of a novel species in the genus Sulfuriferula.</title>
        <authorList>
            <person name="Mochizuki J."/>
            <person name="Kojima H."/>
            <person name="Fukui M."/>
        </authorList>
    </citation>
    <scope>NUCLEOTIDE SEQUENCE [LARGE SCALE GENOMIC DNA]</scope>
    <source>
        <strain evidence="7">SGTM</strain>
    </source>
</reference>
<dbReference type="SMART" id="SM00487">
    <property type="entry name" value="DEXDc"/>
    <property type="match status" value="1"/>
</dbReference>
<keyword evidence="2" id="KW-0479">Metal-binding</keyword>
<dbReference type="CDD" id="cd18012">
    <property type="entry name" value="DEXQc_arch_SWI2_SNF2"/>
    <property type="match status" value="1"/>
</dbReference>
<dbReference type="PROSITE" id="PS51192">
    <property type="entry name" value="HELICASE_ATP_BIND_1"/>
    <property type="match status" value="1"/>
</dbReference>
<dbReference type="SUPFAM" id="SSF52540">
    <property type="entry name" value="P-loop containing nucleoside triphosphate hydrolases"/>
    <property type="match status" value="2"/>
</dbReference>
<feature type="domain" description="Helicase C-terminal" evidence="5">
    <location>
        <begin position="951"/>
        <end position="1108"/>
    </location>
</feature>
<dbReference type="PROSITE" id="PS51194">
    <property type="entry name" value="HELICASE_CTER"/>
    <property type="match status" value="1"/>
</dbReference>
<dbReference type="InterPro" id="IPR049730">
    <property type="entry name" value="SNF2/RAD54-like_C"/>
</dbReference>
<protein>
    <recommendedName>
        <fullName evidence="8">Helicase</fullName>
    </recommendedName>
</protein>
<dbReference type="AlphaFoldDB" id="A0A809RE44"/>
<dbReference type="KEGG" id="sniv:SFSGTM_06030"/>